<dbReference type="Gene3D" id="1.10.720.80">
    <property type="match status" value="1"/>
</dbReference>
<dbReference type="SUPFAM" id="SSF54534">
    <property type="entry name" value="FKBP-like"/>
    <property type="match status" value="1"/>
</dbReference>
<protein>
    <recommendedName>
        <fullName evidence="2">peptidylprolyl isomerase</fullName>
        <ecNumber evidence="2">5.2.1.8</ecNumber>
    </recommendedName>
</protein>
<evidence type="ECO:0000259" key="3">
    <source>
        <dbReference type="PROSITE" id="PS50059"/>
    </source>
</evidence>
<dbReference type="GeneID" id="100375005"/>
<dbReference type="EC" id="5.2.1.8" evidence="2"/>
<gene>
    <name evidence="5" type="primary">LOC100375005</name>
</gene>
<evidence type="ECO:0000313" key="4">
    <source>
        <dbReference type="Proteomes" id="UP000694865"/>
    </source>
</evidence>
<keyword evidence="1" id="KW-0597">Phosphoprotein</keyword>
<reference evidence="5" key="1">
    <citation type="submission" date="2025-08" db="UniProtKB">
        <authorList>
            <consortium name="RefSeq"/>
        </authorList>
    </citation>
    <scope>IDENTIFICATION</scope>
    <source>
        <tissue evidence="5">Testes</tissue>
    </source>
</reference>
<dbReference type="InterPro" id="IPR046357">
    <property type="entry name" value="PPIase_dom_sf"/>
</dbReference>
<accession>A0ABM0H0D4</accession>
<keyword evidence="2" id="KW-0413">Isomerase</keyword>
<dbReference type="PANTHER" id="PTHR46493:SF1">
    <property type="entry name" value="PEPTIDYL-PROLYL CIS-TRANS ISOMERASE FKBP3"/>
    <property type="match status" value="1"/>
</dbReference>
<dbReference type="RefSeq" id="XP_002741406.2">
    <property type="nucleotide sequence ID" value="XM_002741360.2"/>
</dbReference>
<dbReference type="PANTHER" id="PTHR46493">
    <property type="entry name" value="PEPTIDYL-PROLYL CIS-TRANS ISOMERASE FKBP3"/>
    <property type="match status" value="1"/>
</dbReference>
<keyword evidence="2" id="KW-0697">Rotamase</keyword>
<feature type="domain" description="PPIase FKBP-type" evidence="3">
    <location>
        <begin position="132"/>
        <end position="226"/>
    </location>
</feature>
<evidence type="ECO:0000256" key="2">
    <source>
        <dbReference type="PROSITE-ProRule" id="PRU00277"/>
    </source>
</evidence>
<evidence type="ECO:0000256" key="1">
    <source>
        <dbReference type="ARBA" id="ARBA00022553"/>
    </source>
</evidence>
<dbReference type="Proteomes" id="UP000694865">
    <property type="component" value="Unplaced"/>
</dbReference>
<dbReference type="InterPro" id="IPR043368">
    <property type="entry name" value="FKBP3"/>
</dbReference>
<name>A0ABM0H0D4_SACKO</name>
<proteinExistence type="predicted"/>
<evidence type="ECO:0000313" key="5">
    <source>
        <dbReference type="RefSeq" id="XP_002741406.2"/>
    </source>
</evidence>
<dbReference type="Pfam" id="PF18410">
    <property type="entry name" value="BTHB"/>
    <property type="match status" value="1"/>
</dbReference>
<dbReference type="Gene3D" id="3.10.50.40">
    <property type="match status" value="1"/>
</dbReference>
<comment type="catalytic activity">
    <reaction evidence="2">
        <text>[protein]-peptidylproline (omega=180) = [protein]-peptidylproline (omega=0)</text>
        <dbReference type="Rhea" id="RHEA:16237"/>
        <dbReference type="Rhea" id="RHEA-COMP:10747"/>
        <dbReference type="Rhea" id="RHEA-COMP:10748"/>
        <dbReference type="ChEBI" id="CHEBI:83833"/>
        <dbReference type="ChEBI" id="CHEBI:83834"/>
        <dbReference type="EC" id="5.2.1.8"/>
    </reaction>
</comment>
<dbReference type="InterPro" id="IPR041200">
    <property type="entry name" value="FKBP3_BTHB"/>
</dbReference>
<keyword evidence="4" id="KW-1185">Reference proteome</keyword>
<sequence length="226" mass="24903">MSDDQLNRPWTAEAISSEDVGKKEIVQFLQENASSQFLHEHKLKGQSKNVAKTSKKDALINYYNQMFETKAFKGKADDVYNAANAAATAEMISDKAAALKLEHAAKDGSQEVPRFTKRILKKGDKVNFCKKGDIARVWYTGKLESGTVFDTNILTGKKKKSAMPLSFKVGAGKVIRGWDEALQTMAVGEKAEVTIEPIWAYGKKGLEGKIPPNSTLVFEVELVGVE</sequence>
<organism evidence="4 5">
    <name type="scientific">Saccoglossus kowalevskii</name>
    <name type="common">Acorn worm</name>
    <dbReference type="NCBI Taxonomy" id="10224"/>
    <lineage>
        <taxon>Eukaryota</taxon>
        <taxon>Metazoa</taxon>
        <taxon>Hemichordata</taxon>
        <taxon>Enteropneusta</taxon>
        <taxon>Harrimaniidae</taxon>
        <taxon>Saccoglossus</taxon>
    </lineage>
</organism>
<dbReference type="CDD" id="cd21063">
    <property type="entry name" value="BTHB_FKBP25"/>
    <property type="match status" value="1"/>
</dbReference>
<dbReference type="Pfam" id="PF00254">
    <property type="entry name" value="FKBP_C"/>
    <property type="match status" value="1"/>
</dbReference>
<dbReference type="PROSITE" id="PS50059">
    <property type="entry name" value="FKBP_PPIASE"/>
    <property type="match status" value="1"/>
</dbReference>
<dbReference type="InterPro" id="IPR001179">
    <property type="entry name" value="PPIase_FKBP_dom"/>
</dbReference>